<accession>A0A086KYR7</accession>
<comment type="caution">
    <text evidence="4">The sequence shown here is derived from an EMBL/GenBank/DDBJ whole genome shotgun (WGS) entry which is preliminary data.</text>
</comment>
<dbReference type="SUPFAM" id="SSF74877">
    <property type="entry name" value="Major surface antigen p30, SAG1"/>
    <property type="match status" value="1"/>
</dbReference>
<feature type="signal peptide" evidence="2">
    <location>
        <begin position="1"/>
        <end position="24"/>
    </location>
</feature>
<dbReference type="GO" id="GO:0016020">
    <property type="term" value="C:membrane"/>
    <property type="evidence" value="ECO:0007669"/>
    <property type="project" value="InterPro"/>
</dbReference>
<dbReference type="InterPro" id="IPR007226">
    <property type="entry name" value="SRS_dom"/>
</dbReference>
<evidence type="ECO:0000259" key="3">
    <source>
        <dbReference type="Pfam" id="PF04092"/>
    </source>
</evidence>
<organism evidence="4 5">
    <name type="scientific">Toxoplasma gondii FOU</name>
    <dbReference type="NCBI Taxonomy" id="943167"/>
    <lineage>
        <taxon>Eukaryota</taxon>
        <taxon>Sar</taxon>
        <taxon>Alveolata</taxon>
        <taxon>Apicomplexa</taxon>
        <taxon>Conoidasida</taxon>
        <taxon>Coccidia</taxon>
        <taxon>Eucoccidiorida</taxon>
        <taxon>Eimeriorina</taxon>
        <taxon>Sarcocystidae</taxon>
        <taxon>Toxoplasma</taxon>
    </lineage>
</organism>
<dbReference type="InterPro" id="IPR016816">
    <property type="entry name" value="SAG2"/>
</dbReference>
<dbReference type="SMR" id="A0A086KYR7"/>
<name>A0A086KYR7_TOXGO</name>
<dbReference type="Proteomes" id="UP000028838">
    <property type="component" value="Unassembled WGS sequence"/>
</dbReference>
<dbReference type="EMBL" id="AEYH02001563">
    <property type="protein sequence ID" value="KFG49535.1"/>
    <property type="molecule type" value="Genomic_DNA"/>
</dbReference>
<protein>
    <submittedName>
        <fullName evidence="4">SAG-related sequence SRS11</fullName>
    </submittedName>
</protein>
<evidence type="ECO:0000313" key="4">
    <source>
        <dbReference type="EMBL" id="KFG49535.1"/>
    </source>
</evidence>
<feature type="region of interest" description="Disordered" evidence="1">
    <location>
        <begin position="88"/>
        <end position="108"/>
    </location>
</feature>
<sequence>MKTASLKFAALLGVAAFAPQFILCSSSDTTAEVKECTNESLALTGGAQVSLKFKCAATYTMGPTSDADVYAYTNGQCSTTTQTLDALVPGSKRSKSEEGSKAMRSTKSEAQTQSVYTLVLGPAPKEKQVFCYTCSATPAAAAATTAAEKSKKPCNIIVTVPEASSSSALESGVTPAVLAGVALLGTFAMH</sequence>
<dbReference type="VEuPathDB" id="ToxoDB:TGFOU_208850"/>
<dbReference type="AlphaFoldDB" id="A0A086KYR7"/>
<evidence type="ECO:0000256" key="2">
    <source>
        <dbReference type="SAM" id="SignalP"/>
    </source>
</evidence>
<evidence type="ECO:0000313" key="5">
    <source>
        <dbReference type="Proteomes" id="UP000028838"/>
    </source>
</evidence>
<evidence type="ECO:0000256" key="1">
    <source>
        <dbReference type="SAM" id="MobiDB-lite"/>
    </source>
</evidence>
<feature type="chain" id="PRO_5001809790" evidence="2">
    <location>
        <begin position="25"/>
        <end position="190"/>
    </location>
</feature>
<dbReference type="InterPro" id="IPR036755">
    <property type="entry name" value="SRS_dom_sf"/>
</dbReference>
<proteinExistence type="predicted"/>
<dbReference type="Pfam" id="PF04092">
    <property type="entry name" value="SAG"/>
    <property type="match status" value="1"/>
</dbReference>
<dbReference type="PIRSF" id="PIRSF022996">
    <property type="entry name" value="Surface_antigen_2"/>
    <property type="match status" value="1"/>
</dbReference>
<dbReference type="Gene3D" id="2.60.40.1320">
    <property type="entry name" value="SRS domain"/>
    <property type="match status" value="1"/>
</dbReference>
<gene>
    <name evidence="4" type="ORF">TGFOU_208850</name>
</gene>
<keyword evidence="2" id="KW-0732">Signal</keyword>
<reference evidence="4 5" key="1">
    <citation type="submission" date="2014-07" db="EMBL/GenBank/DDBJ databases">
        <authorList>
            <person name="Sibley D."/>
            <person name="Venepally P."/>
            <person name="Karamycheva S."/>
            <person name="Hadjithomas M."/>
            <person name="Khan A."/>
            <person name="Brunk B."/>
            <person name="Roos D."/>
            <person name="Caler E."/>
            <person name="Lorenzi H."/>
        </authorList>
    </citation>
    <scope>NUCLEOTIDE SEQUENCE [LARGE SCALE GENOMIC DNA]</scope>
    <source>
        <strain evidence="4 5">FOU</strain>
    </source>
</reference>
<dbReference type="OrthoDB" id="331526at2759"/>
<feature type="domain" description="SRS" evidence="3">
    <location>
        <begin position="22"/>
        <end position="160"/>
    </location>
</feature>